<dbReference type="Pfam" id="PF01934">
    <property type="entry name" value="HepT-like"/>
    <property type="match status" value="1"/>
</dbReference>
<keyword evidence="1" id="KW-0597">Phosphoprotein</keyword>
<organism evidence="6 7">
    <name type="scientific">Deinococcus radiodurans (strain ATCC 13939 / DSM 20539 / JCM 16871 / CCUG 27074 / LMG 4051 / NBRC 15346 / NCIMB 9279 / VKM B-1422 / R1)</name>
    <dbReference type="NCBI Taxonomy" id="243230"/>
    <lineage>
        <taxon>Bacteria</taxon>
        <taxon>Thermotogati</taxon>
        <taxon>Deinococcota</taxon>
        <taxon>Deinococci</taxon>
        <taxon>Deinococcales</taxon>
        <taxon>Deinococcaceae</taxon>
        <taxon>Deinococcus</taxon>
    </lineage>
</organism>
<evidence type="ECO:0000256" key="2">
    <source>
        <dbReference type="ARBA" id="ARBA00022649"/>
    </source>
</evidence>
<keyword evidence="2" id="KW-1277">Toxin-antitoxin system</keyword>
<keyword evidence="4" id="KW-0547">Nucleotide-binding</keyword>
<dbReference type="SMR" id="Q9RWI8"/>
<evidence type="ECO:0000313" key="6">
    <source>
        <dbReference type="EMBL" id="AAF10264.1"/>
    </source>
</evidence>
<dbReference type="EMBL" id="AE000513">
    <property type="protein sequence ID" value="AAF10264.1"/>
    <property type="molecule type" value="Genomic_DNA"/>
</dbReference>
<protein>
    <recommendedName>
        <fullName evidence="8">DUF86 domain-containing protein</fullName>
    </recommendedName>
</protein>
<sequence length="116" mass="12731">MPRSDSERLEDALAAAQAAVSFAGALTLDELRADHLTLAALKYELLVLGEAVGGLSDSVRQSAPDLPWSQLRGLRNVVTHEYFRVSPSILHQVVTVDLPALIPRLDVLLDERQRYA</sequence>
<dbReference type="Proteomes" id="UP000002524">
    <property type="component" value="Chromosome 1"/>
</dbReference>
<evidence type="ECO:0000256" key="4">
    <source>
        <dbReference type="ARBA" id="ARBA00022741"/>
    </source>
</evidence>
<dbReference type="KEGG" id="dra:DR_0680"/>
<dbReference type="STRING" id="243230.DR_0680"/>
<dbReference type="EnsemblBacteria" id="AAF10264">
    <property type="protein sequence ID" value="AAF10264"/>
    <property type="gene ID" value="DR_0680"/>
</dbReference>
<evidence type="ECO:0000256" key="3">
    <source>
        <dbReference type="ARBA" id="ARBA00022722"/>
    </source>
</evidence>
<reference evidence="6 7" key="1">
    <citation type="journal article" date="1999" name="Science">
        <title>Genome sequence of the radioresistant bacterium Deinococcus radiodurans R1.</title>
        <authorList>
            <person name="White O."/>
            <person name="Eisen J.A."/>
            <person name="Heidelberg J.F."/>
            <person name="Hickey E.K."/>
            <person name="Peterson J.D."/>
            <person name="Dodson R.J."/>
            <person name="Haft D.H."/>
            <person name="Gwinn M.L."/>
            <person name="Nelson W.C."/>
            <person name="Richardson D.L."/>
            <person name="Moffat K.S."/>
            <person name="Qin H."/>
            <person name="Jiang L."/>
            <person name="Pamphile W."/>
            <person name="Crosby M."/>
            <person name="Shen M."/>
            <person name="Vamathevan J.J."/>
            <person name="Lam P."/>
            <person name="McDonald L."/>
            <person name="Utterback T."/>
            <person name="Zalewski C."/>
            <person name="Makarova K.S."/>
            <person name="Aravind L."/>
            <person name="Daly M.J."/>
            <person name="Minton K.W."/>
            <person name="Fleischmann R.D."/>
            <person name="Ketchum K.A."/>
            <person name="Nelson K.E."/>
            <person name="Salzberg S."/>
            <person name="Smith H.O."/>
            <person name="Venter J.C."/>
            <person name="Fraser C.M."/>
        </authorList>
    </citation>
    <scope>NUCLEOTIDE SEQUENCE [LARGE SCALE GENOMIC DNA]</scope>
    <source>
        <strain evidence="7">ATCC 13939 / DSM 20539 / JCM 16871 / LMG 4051 / NBRC 15346 / NCIMB 9279 / R1 / VKM B-1422</strain>
    </source>
</reference>
<accession>Q9RWI8</accession>
<dbReference type="PATRIC" id="fig|243230.17.peg.857"/>
<dbReference type="OrthoDB" id="955324at2"/>
<evidence type="ECO:0000256" key="5">
    <source>
        <dbReference type="ARBA" id="ARBA00022801"/>
    </source>
</evidence>
<dbReference type="PANTHER" id="PTHR34139:SF1">
    <property type="entry name" value="RNASE MJ1380-RELATED"/>
    <property type="match status" value="1"/>
</dbReference>
<dbReference type="GO" id="GO:0016787">
    <property type="term" value="F:hydrolase activity"/>
    <property type="evidence" value="ECO:0007669"/>
    <property type="project" value="UniProtKB-KW"/>
</dbReference>
<dbReference type="RefSeq" id="WP_010887325.1">
    <property type="nucleotide sequence ID" value="NC_001263.1"/>
</dbReference>
<dbReference type="PANTHER" id="PTHR34139">
    <property type="entry name" value="UPF0331 PROTEIN MJ0127"/>
    <property type="match status" value="1"/>
</dbReference>
<dbReference type="GO" id="GO:0000166">
    <property type="term" value="F:nucleotide binding"/>
    <property type="evidence" value="ECO:0007669"/>
    <property type="project" value="UniProtKB-KW"/>
</dbReference>
<dbReference type="GeneID" id="69516925"/>
<dbReference type="PaxDb" id="243230-DR_0680"/>
<dbReference type="GO" id="GO:0110001">
    <property type="term" value="C:toxin-antitoxin complex"/>
    <property type="evidence" value="ECO:0007669"/>
    <property type="project" value="InterPro"/>
</dbReference>
<dbReference type="eggNOG" id="COG2361">
    <property type="taxonomic scope" value="Bacteria"/>
</dbReference>
<dbReference type="InterPro" id="IPR008201">
    <property type="entry name" value="HepT-like"/>
</dbReference>
<dbReference type="InterPro" id="IPR051813">
    <property type="entry name" value="HepT_RNase_toxin"/>
</dbReference>
<gene>
    <name evidence="6" type="ordered locus">DR_0680</name>
</gene>
<proteinExistence type="predicted"/>
<evidence type="ECO:0008006" key="8">
    <source>
        <dbReference type="Google" id="ProtNLM"/>
    </source>
</evidence>
<keyword evidence="5" id="KW-0378">Hydrolase</keyword>
<evidence type="ECO:0000313" key="7">
    <source>
        <dbReference type="Proteomes" id="UP000002524"/>
    </source>
</evidence>
<dbReference type="AlphaFoldDB" id="Q9RWI8"/>
<dbReference type="GO" id="GO:0004540">
    <property type="term" value="F:RNA nuclease activity"/>
    <property type="evidence" value="ECO:0007669"/>
    <property type="project" value="InterPro"/>
</dbReference>
<keyword evidence="7" id="KW-1185">Reference proteome</keyword>
<dbReference type="HOGENOM" id="CLU_142825_3_3_0"/>
<dbReference type="InParanoid" id="Q9RWI8"/>
<keyword evidence="3" id="KW-0540">Nuclease</keyword>
<dbReference type="PIR" id="E75488">
    <property type="entry name" value="E75488"/>
</dbReference>
<evidence type="ECO:0000256" key="1">
    <source>
        <dbReference type="ARBA" id="ARBA00022553"/>
    </source>
</evidence>
<name>Q9RWI8_DEIRA</name>